<gene>
    <name evidence="2" type="ORF">HF690_04765</name>
</gene>
<dbReference type="RefSeq" id="WP_168608640.1">
    <property type="nucleotide sequence ID" value="NZ_JAAZQD010000002.1"/>
</dbReference>
<dbReference type="PANTHER" id="PTHR45947:SF3">
    <property type="entry name" value="SULFOQUINOVOSYL TRANSFERASE SQD2"/>
    <property type="match status" value="1"/>
</dbReference>
<dbReference type="Pfam" id="PF13692">
    <property type="entry name" value="Glyco_trans_1_4"/>
    <property type="match status" value="1"/>
</dbReference>
<evidence type="ECO:0000259" key="1">
    <source>
        <dbReference type="Pfam" id="PF13579"/>
    </source>
</evidence>
<reference evidence="2 3" key="1">
    <citation type="journal article" date="2017" name="Int. J. Syst. Evol. Microbiol.">
        <title>Oleiagrimonas citrea sp. nov., a marine bacterium isolated from tidal flat sediment and emended description of the genus Oleiagrimonas Fang et al. 2015 and Oleiagrimonas soli.</title>
        <authorList>
            <person name="Yang S.H."/>
            <person name="Seo H.S."/>
            <person name="Seong C.N."/>
            <person name="Kwon K.K."/>
        </authorList>
    </citation>
    <scope>NUCLEOTIDE SEQUENCE [LARGE SCALE GENOMIC DNA]</scope>
    <source>
        <strain evidence="2 3">MEBiC09124</strain>
    </source>
</reference>
<dbReference type="InterPro" id="IPR028098">
    <property type="entry name" value="Glyco_trans_4-like_N"/>
</dbReference>
<dbReference type="PANTHER" id="PTHR45947">
    <property type="entry name" value="SULFOQUINOVOSYL TRANSFERASE SQD2"/>
    <property type="match status" value="1"/>
</dbReference>
<accession>A0A846ZKP6</accession>
<dbReference type="Proteomes" id="UP000541636">
    <property type="component" value="Unassembled WGS sequence"/>
</dbReference>
<dbReference type="GO" id="GO:0016757">
    <property type="term" value="F:glycosyltransferase activity"/>
    <property type="evidence" value="ECO:0007669"/>
    <property type="project" value="UniProtKB-ARBA"/>
</dbReference>
<keyword evidence="3" id="KW-1185">Reference proteome</keyword>
<dbReference type="EMBL" id="JAAZQD010000002">
    <property type="protein sequence ID" value="NKZ38267.1"/>
    <property type="molecule type" value="Genomic_DNA"/>
</dbReference>
<dbReference type="InterPro" id="IPR050194">
    <property type="entry name" value="Glycosyltransferase_grp1"/>
</dbReference>
<dbReference type="Pfam" id="PF13579">
    <property type="entry name" value="Glyco_trans_4_4"/>
    <property type="match status" value="1"/>
</dbReference>
<evidence type="ECO:0000313" key="3">
    <source>
        <dbReference type="Proteomes" id="UP000541636"/>
    </source>
</evidence>
<dbReference type="Gene3D" id="3.40.50.2000">
    <property type="entry name" value="Glycogen Phosphorylase B"/>
    <property type="match status" value="2"/>
</dbReference>
<proteinExistence type="predicted"/>
<comment type="caution">
    <text evidence="2">The sequence shown here is derived from an EMBL/GenBank/DDBJ whole genome shotgun (WGS) entry which is preliminary data.</text>
</comment>
<dbReference type="AlphaFoldDB" id="A0A846ZKP6"/>
<sequence length="386" mass="43326">MQVLFWGCYDKGKPRTRILIAGLRSRGVDVDEICAPIWQNIEDKSQVRGLGAKMRLGLRWLGSYPRLLWRLARTRKPDVIVVGYPGLLDVLLAWPIARLRKIPLVWDVFISVYDTVVMDRKLFAINSIKARLLMHLERLGMHCADRLCMDTAAHARRLETLFGLAPSSCASVWVGVEREVFTRPAPAADTTTNDGRITVLFYGQFIPLHGIETIVRAAGILREEPFDWILIGKGQESSRVRQMLDDDPLQHVTWIDWVPYPELEGWIAKADVCLGIFGTSEKASCVIPNKVFQIVASGKPLITGDSPAIRELLSPAPPCTYLVPMGDAEALADALRTHQKQIADGHTDTHCCHEQAILQFDESAIGTQFVRVLENTLVNHARQIRH</sequence>
<protein>
    <submittedName>
        <fullName evidence="2">Glycosyltransferase family 4 protein</fullName>
    </submittedName>
</protein>
<organism evidence="2 3">
    <name type="scientific">Oleiagrimonas citrea</name>
    <dbReference type="NCBI Taxonomy" id="1665687"/>
    <lineage>
        <taxon>Bacteria</taxon>
        <taxon>Pseudomonadati</taxon>
        <taxon>Pseudomonadota</taxon>
        <taxon>Gammaproteobacteria</taxon>
        <taxon>Lysobacterales</taxon>
        <taxon>Rhodanobacteraceae</taxon>
        <taxon>Oleiagrimonas</taxon>
    </lineage>
</organism>
<keyword evidence="2" id="KW-0808">Transferase</keyword>
<evidence type="ECO:0000313" key="2">
    <source>
        <dbReference type="EMBL" id="NKZ38267.1"/>
    </source>
</evidence>
<name>A0A846ZKP6_9GAMM</name>
<dbReference type="SUPFAM" id="SSF53756">
    <property type="entry name" value="UDP-Glycosyltransferase/glycogen phosphorylase"/>
    <property type="match status" value="1"/>
</dbReference>
<feature type="domain" description="Glycosyltransferase subfamily 4-like N-terminal" evidence="1">
    <location>
        <begin position="15"/>
        <end position="164"/>
    </location>
</feature>